<dbReference type="AlphaFoldDB" id="A0A9P9AJ42"/>
<evidence type="ECO:0000313" key="2">
    <source>
        <dbReference type="Proteomes" id="UP000777438"/>
    </source>
</evidence>
<dbReference type="EMBL" id="JAGPYM010000101">
    <property type="protein sequence ID" value="KAH6867465.1"/>
    <property type="molecule type" value="Genomic_DNA"/>
</dbReference>
<keyword evidence="2" id="KW-1185">Reference proteome</keyword>
<organism evidence="1 2">
    <name type="scientific">Thelonectria olida</name>
    <dbReference type="NCBI Taxonomy" id="1576542"/>
    <lineage>
        <taxon>Eukaryota</taxon>
        <taxon>Fungi</taxon>
        <taxon>Dikarya</taxon>
        <taxon>Ascomycota</taxon>
        <taxon>Pezizomycotina</taxon>
        <taxon>Sordariomycetes</taxon>
        <taxon>Hypocreomycetidae</taxon>
        <taxon>Hypocreales</taxon>
        <taxon>Nectriaceae</taxon>
        <taxon>Thelonectria</taxon>
    </lineage>
</organism>
<protein>
    <submittedName>
        <fullName evidence="1">Uncharacterized protein</fullName>
    </submittedName>
</protein>
<reference evidence="1 2" key="1">
    <citation type="journal article" date="2021" name="Nat. Commun.">
        <title>Genetic determinants of endophytism in the Arabidopsis root mycobiome.</title>
        <authorList>
            <person name="Mesny F."/>
            <person name="Miyauchi S."/>
            <person name="Thiergart T."/>
            <person name="Pickel B."/>
            <person name="Atanasova L."/>
            <person name="Karlsson M."/>
            <person name="Huettel B."/>
            <person name="Barry K.W."/>
            <person name="Haridas S."/>
            <person name="Chen C."/>
            <person name="Bauer D."/>
            <person name="Andreopoulos W."/>
            <person name="Pangilinan J."/>
            <person name="LaButti K."/>
            <person name="Riley R."/>
            <person name="Lipzen A."/>
            <person name="Clum A."/>
            <person name="Drula E."/>
            <person name="Henrissat B."/>
            <person name="Kohler A."/>
            <person name="Grigoriev I.V."/>
            <person name="Martin F.M."/>
            <person name="Hacquard S."/>
        </authorList>
    </citation>
    <scope>NUCLEOTIDE SEQUENCE [LARGE SCALE GENOMIC DNA]</scope>
    <source>
        <strain evidence="1 2">MPI-CAGE-CH-0241</strain>
    </source>
</reference>
<proteinExistence type="predicted"/>
<dbReference type="Proteomes" id="UP000777438">
    <property type="component" value="Unassembled WGS sequence"/>
</dbReference>
<evidence type="ECO:0000313" key="1">
    <source>
        <dbReference type="EMBL" id="KAH6867465.1"/>
    </source>
</evidence>
<gene>
    <name evidence="1" type="ORF">B0T10DRAFT_569419</name>
</gene>
<comment type="caution">
    <text evidence="1">The sequence shown here is derived from an EMBL/GenBank/DDBJ whole genome shotgun (WGS) entry which is preliminary data.</text>
</comment>
<accession>A0A9P9AJ42</accession>
<dbReference type="OrthoDB" id="1046782at2759"/>
<name>A0A9P9AJ42_9HYPO</name>
<sequence>MGRYGVFIKGETEWNLLNAELYALAICLNLYTMSDNCEVATEPSPLLPSKSKRRSINKPKFGEWNGVMCANGTSFDDAPADLSLGYVEILKKGTGLATDRL</sequence>